<organism evidence="2 3">
    <name type="scientific">Billgrantia endophytica</name>
    <dbReference type="NCBI Taxonomy" id="2033802"/>
    <lineage>
        <taxon>Bacteria</taxon>
        <taxon>Pseudomonadati</taxon>
        <taxon>Pseudomonadota</taxon>
        <taxon>Gammaproteobacteria</taxon>
        <taxon>Oceanospirillales</taxon>
        <taxon>Halomonadaceae</taxon>
        <taxon>Billgrantia</taxon>
    </lineage>
</organism>
<evidence type="ECO:0000313" key="2">
    <source>
        <dbReference type="EMBL" id="PMR71802.1"/>
    </source>
</evidence>
<sequence>MIQKVRALKKKISSLHKKLEVANNNIEGKKEAYENSIRYKENIQRQIYEAQQELENTSKSDELIVSDHSLIRYLERVKGLDIEALRQEIVTDEMKALYKKLGDGKYPIEQEGGKAVIKNGIIVSIV</sequence>
<accession>A0A2N7TUD0</accession>
<dbReference type="AlphaFoldDB" id="A0A2N7TUD0"/>
<keyword evidence="1" id="KW-0175">Coiled coil</keyword>
<dbReference type="Proteomes" id="UP000235803">
    <property type="component" value="Unassembled WGS sequence"/>
</dbReference>
<dbReference type="RefSeq" id="WP_102655711.1">
    <property type="nucleotide sequence ID" value="NZ_PNRF01000050.1"/>
</dbReference>
<protein>
    <submittedName>
        <fullName evidence="2">Uncharacterized protein</fullName>
    </submittedName>
</protein>
<evidence type="ECO:0000256" key="1">
    <source>
        <dbReference type="SAM" id="Coils"/>
    </source>
</evidence>
<evidence type="ECO:0000313" key="3">
    <source>
        <dbReference type="Proteomes" id="UP000235803"/>
    </source>
</evidence>
<dbReference type="OrthoDB" id="7605594at2"/>
<proteinExistence type="predicted"/>
<name>A0A2N7TUD0_9GAMM</name>
<reference evidence="2 3" key="1">
    <citation type="submission" date="2018-01" db="EMBL/GenBank/DDBJ databases">
        <title>Halomonas endophytica sp. nov., isolated from storage liquid in the stems of Populus euphratica.</title>
        <authorList>
            <person name="Chen C."/>
        </authorList>
    </citation>
    <scope>NUCLEOTIDE SEQUENCE [LARGE SCALE GENOMIC DNA]</scope>
    <source>
        <strain evidence="2 3">MC28</strain>
    </source>
</reference>
<dbReference type="EMBL" id="PNRF01000050">
    <property type="protein sequence ID" value="PMR71802.1"/>
    <property type="molecule type" value="Genomic_DNA"/>
</dbReference>
<keyword evidence="3" id="KW-1185">Reference proteome</keyword>
<comment type="caution">
    <text evidence="2">The sequence shown here is derived from an EMBL/GenBank/DDBJ whole genome shotgun (WGS) entry which is preliminary data.</text>
</comment>
<feature type="coiled-coil region" evidence="1">
    <location>
        <begin position="5"/>
        <end position="60"/>
    </location>
</feature>
<gene>
    <name evidence="2" type="ORF">C1H69_22985</name>
</gene>